<evidence type="ECO:0000256" key="11">
    <source>
        <dbReference type="PIRSR" id="PIRSR001084-3"/>
    </source>
</evidence>
<feature type="binding site" evidence="11">
    <location>
        <position position="153"/>
    </location>
    <ligand>
        <name>Zn(2+)</name>
        <dbReference type="ChEBI" id="CHEBI:29105"/>
    </ligand>
</feature>
<feature type="binding site" evidence="10">
    <location>
        <position position="308"/>
    </location>
    <ligand>
        <name>substrate</name>
    </ligand>
</feature>
<feature type="binding site" evidence="11">
    <location>
        <position position="150"/>
    </location>
    <ligand>
        <name>Zn(2+)</name>
        <dbReference type="ChEBI" id="CHEBI:29105"/>
    </ligand>
</feature>
<dbReference type="Gene3D" id="3.20.20.80">
    <property type="entry name" value="Glycosidases"/>
    <property type="match status" value="1"/>
</dbReference>
<dbReference type="GO" id="GO:0009341">
    <property type="term" value="C:beta-galactosidase complex"/>
    <property type="evidence" value="ECO:0007669"/>
    <property type="project" value="InterPro"/>
</dbReference>
<feature type="binding site" evidence="10">
    <location>
        <position position="141"/>
    </location>
    <ligand>
        <name>substrate</name>
    </ligand>
</feature>
<protein>
    <recommendedName>
        <fullName evidence="3 8">Beta-galactosidase</fullName>
        <shortName evidence="8">Beta-gal</shortName>
        <ecNumber evidence="3 8">3.2.1.23</ecNumber>
    </recommendedName>
</protein>
<dbReference type="InterPro" id="IPR013739">
    <property type="entry name" value="Beta_galactosidase_C"/>
</dbReference>
<evidence type="ECO:0000256" key="7">
    <source>
        <dbReference type="ARBA" id="ARBA00023295"/>
    </source>
</evidence>
<dbReference type="Gene3D" id="2.60.40.1180">
    <property type="entry name" value="Golgi alpha-mannosidase II"/>
    <property type="match status" value="1"/>
</dbReference>
<feature type="binding site" evidence="11">
    <location>
        <position position="148"/>
    </location>
    <ligand>
        <name>Zn(2+)</name>
        <dbReference type="ChEBI" id="CHEBI:29105"/>
    </ligand>
</feature>
<reference evidence="15 16" key="1">
    <citation type="submission" date="2018-03" db="EMBL/GenBank/DDBJ databases">
        <title>Whole genome analyses suggest that Burkholderia sensu lato contains two further novel genera in the rhizoxinica-symbiotica group Mycetohabitans gen. nov., and Trinickia gen. nov.: implications for the evolution of diazotrophy and nodulation in the Burkholderiaceae.</title>
        <authorList>
            <person name="Estrada De Los Santos P."/>
            <person name="Palmer M."/>
            <person name="Chavez-Ramirez B."/>
            <person name="Steenkamp E.T."/>
            <person name="Hirsch A.M."/>
            <person name="Manyaka P."/>
            <person name="Maluk M."/>
            <person name="Lafos M."/>
            <person name="Crook M."/>
            <person name="Gross E."/>
            <person name="Simon M.F."/>
            <person name="Bueno Dos Reis Junior F."/>
            <person name="Poole P.S."/>
            <person name="Venter S.N."/>
            <person name="James E.K."/>
        </authorList>
    </citation>
    <scope>NUCLEOTIDE SEQUENCE [LARGE SCALE GENOMIC DNA]</scope>
    <source>
        <strain evidence="15 16">JPY-366</strain>
    </source>
</reference>
<feature type="binding site" evidence="11">
    <location>
        <position position="107"/>
    </location>
    <ligand>
        <name>Zn(2+)</name>
        <dbReference type="ChEBI" id="CHEBI:29105"/>
    </ligand>
</feature>
<dbReference type="PANTHER" id="PTHR36447">
    <property type="entry name" value="BETA-GALACTOSIDASE GANA"/>
    <property type="match status" value="1"/>
</dbReference>
<dbReference type="GO" id="GO:0046872">
    <property type="term" value="F:metal ion binding"/>
    <property type="evidence" value="ECO:0007669"/>
    <property type="project" value="UniProtKB-KW"/>
</dbReference>
<dbReference type="GO" id="GO:0006012">
    <property type="term" value="P:galactose metabolic process"/>
    <property type="evidence" value="ECO:0007669"/>
    <property type="project" value="InterPro"/>
</dbReference>
<name>A0A2T3XZX0_9BURK</name>
<feature type="domain" description="Beta-galactosidase trimerisation" evidence="13">
    <location>
        <begin position="390"/>
        <end position="592"/>
    </location>
</feature>
<proteinExistence type="inferred from homology"/>
<evidence type="ECO:0000256" key="9">
    <source>
        <dbReference type="PIRSR" id="PIRSR001084-1"/>
    </source>
</evidence>
<comment type="catalytic activity">
    <reaction evidence="1 8">
        <text>Hydrolysis of terminal non-reducing beta-D-galactose residues in beta-D-galactosides.</text>
        <dbReference type="EC" id="3.2.1.23"/>
    </reaction>
</comment>
<dbReference type="SUPFAM" id="SSF52317">
    <property type="entry name" value="Class I glutamine amidotransferase-like"/>
    <property type="match status" value="1"/>
</dbReference>
<evidence type="ECO:0000259" key="12">
    <source>
        <dbReference type="Pfam" id="PF02449"/>
    </source>
</evidence>
<dbReference type="InterPro" id="IPR013738">
    <property type="entry name" value="Beta_galactosidase_Trimer"/>
</dbReference>
<evidence type="ECO:0000256" key="8">
    <source>
        <dbReference type="PIRNR" id="PIRNR001084"/>
    </source>
</evidence>
<evidence type="ECO:0000259" key="14">
    <source>
        <dbReference type="Pfam" id="PF08533"/>
    </source>
</evidence>
<dbReference type="Pfam" id="PF02449">
    <property type="entry name" value="Glyco_hydro_42"/>
    <property type="match status" value="1"/>
</dbReference>
<dbReference type="AlphaFoldDB" id="A0A2T3XZX0"/>
<dbReference type="RefSeq" id="WP_107149577.1">
    <property type="nucleotide sequence ID" value="NZ_PYUC01000002.1"/>
</dbReference>
<evidence type="ECO:0000256" key="1">
    <source>
        <dbReference type="ARBA" id="ARBA00001412"/>
    </source>
</evidence>
<comment type="similarity">
    <text evidence="2 8">Belongs to the glycosyl hydrolase 42 family.</text>
</comment>
<evidence type="ECO:0000256" key="3">
    <source>
        <dbReference type="ARBA" id="ARBA00012756"/>
    </source>
</evidence>
<evidence type="ECO:0000313" key="15">
    <source>
        <dbReference type="EMBL" id="PTB22022.1"/>
    </source>
</evidence>
<keyword evidence="6 11" id="KW-0862">Zinc</keyword>
<dbReference type="Gene3D" id="3.40.50.880">
    <property type="match status" value="1"/>
</dbReference>
<feature type="domain" description="Glycoside hydrolase family 42 N-terminal" evidence="12">
    <location>
        <begin position="6"/>
        <end position="376"/>
    </location>
</feature>
<dbReference type="InterPro" id="IPR003476">
    <property type="entry name" value="Glyco_hydro_42"/>
</dbReference>
<dbReference type="Pfam" id="PF08533">
    <property type="entry name" value="Glyco_hydro_42C"/>
    <property type="match status" value="1"/>
</dbReference>
<evidence type="ECO:0000259" key="13">
    <source>
        <dbReference type="Pfam" id="PF08532"/>
    </source>
</evidence>
<dbReference type="SUPFAM" id="SSF51445">
    <property type="entry name" value="(Trans)glycosidases"/>
    <property type="match status" value="1"/>
</dbReference>
<comment type="caution">
    <text evidence="15">The sequence shown here is derived from an EMBL/GenBank/DDBJ whole genome shotgun (WGS) entry which is preliminary data.</text>
</comment>
<evidence type="ECO:0000256" key="4">
    <source>
        <dbReference type="ARBA" id="ARBA00022723"/>
    </source>
</evidence>
<dbReference type="CDD" id="cd03143">
    <property type="entry name" value="A4_beta-galactosidase_middle_domain"/>
    <property type="match status" value="1"/>
</dbReference>
<dbReference type="InterPro" id="IPR013529">
    <property type="entry name" value="Glyco_hydro_42_N"/>
</dbReference>
<keyword evidence="7 8" id="KW-0326">Glycosidase</keyword>
<feature type="active site" description="Nucleophile" evidence="9">
    <location>
        <position position="299"/>
    </location>
</feature>
<evidence type="ECO:0000256" key="5">
    <source>
        <dbReference type="ARBA" id="ARBA00022801"/>
    </source>
</evidence>
<accession>A0A2T3XZX0</accession>
<keyword evidence="4 11" id="KW-0479">Metal-binding</keyword>
<feature type="active site" description="Proton donor" evidence="9">
    <location>
        <position position="142"/>
    </location>
</feature>
<evidence type="ECO:0000256" key="10">
    <source>
        <dbReference type="PIRSR" id="PIRSR001084-2"/>
    </source>
</evidence>
<dbReference type="InterPro" id="IPR017853">
    <property type="entry name" value="GH"/>
</dbReference>
<dbReference type="InterPro" id="IPR013780">
    <property type="entry name" value="Glyco_hydro_b"/>
</dbReference>
<dbReference type="GO" id="GO:0004565">
    <property type="term" value="F:beta-galactosidase activity"/>
    <property type="evidence" value="ECO:0007669"/>
    <property type="project" value="UniProtKB-EC"/>
</dbReference>
<evidence type="ECO:0000256" key="2">
    <source>
        <dbReference type="ARBA" id="ARBA00005940"/>
    </source>
</evidence>
<dbReference type="Pfam" id="PF08532">
    <property type="entry name" value="Glyco_hydro_42M"/>
    <property type="match status" value="1"/>
</dbReference>
<dbReference type="EC" id="3.2.1.23" evidence="3 8"/>
<dbReference type="Proteomes" id="UP000240638">
    <property type="component" value="Unassembled WGS sequence"/>
</dbReference>
<dbReference type="EMBL" id="PYUC01000002">
    <property type="protein sequence ID" value="PTB22022.1"/>
    <property type="molecule type" value="Genomic_DNA"/>
</dbReference>
<evidence type="ECO:0000313" key="16">
    <source>
        <dbReference type="Proteomes" id="UP000240638"/>
    </source>
</evidence>
<feature type="binding site" evidence="10">
    <location>
        <position position="103"/>
    </location>
    <ligand>
        <name>substrate</name>
    </ligand>
</feature>
<sequence>MKVGVDYYPEHWDPASWEQDAQQMKDAGITIVRLAEFAWSRLEPTEGTFDFDWLDQAIDILSRHGIGIVLGTPTATPPVWLTHRYPDVLPVDNKGHTHYPGVRLHRCYNSPSLRQFGERIIDRLTKHYGPNPAVIGWQTDNELAANDCHCEHCTRRFRSWLRSKYETIENLNREWGTVVWSGEYSDWMQVRTPLGGSPYLNPSFLLDFRRFCSDSVADFNAFQADIIRRNSPGKFVTHNLWGYPVTADYYDMFDSMDFASVDYYPATDLFDDSKSRMYHGALTLDLTRGVKRKNFWVMEQLSGTPGCWYPMSRTPFPGMIRAHAWQSVSRGADAVVQFRWRSARIGAEQFWHGLLDHHGVPGRRFEEFVQFSREAARLAPLLEGTTSDHDAAMLFSHEQLNALQIQPQSDGFDYLGNFKRLHSAFVRIGVGTDVINWKDDFGSYKLVAAPMLYLIDDDIAARLREYVERGGTLVLTTRSGVKNMNNVCLPDRLPNLLTELAGVVVDEYDPVGKDRQRVKFEAGGEFECAQWCDVLSPTTAETLAVYSSEYFAGRAAVTRNVCGKGTVYYVGTVLDDEATKSLLGRIAADLNVDCMPDLPEGVETAVRGSATTRLRFILNLTKERKRVDVHGGEWTSALSGERVTAKTLELAPGGVEILAAPPPLVHIAR</sequence>
<feature type="domain" description="Beta-galactosidase C-terminal" evidence="14">
    <location>
        <begin position="601"/>
        <end position="658"/>
    </location>
</feature>
<gene>
    <name evidence="15" type="ORF">C9I57_05275</name>
</gene>
<keyword evidence="5 8" id="KW-0378">Hydrolase</keyword>
<dbReference type="PIRSF" id="PIRSF001084">
    <property type="entry name" value="B-galactosidase"/>
    <property type="match status" value="1"/>
</dbReference>
<organism evidence="15 16">
    <name type="scientific">Trinickia symbiotica</name>
    <dbReference type="NCBI Taxonomy" id="863227"/>
    <lineage>
        <taxon>Bacteria</taxon>
        <taxon>Pseudomonadati</taxon>
        <taxon>Pseudomonadota</taxon>
        <taxon>Betaproteobacteria</taxon>
        <taxon>Burkholderiales</taxon>
        <taxon>Burkholderiaceae</taxon>
        <taxon>Trinickia</taxon>
    </lineage>
</organism>
<dbReference type="PANTHER" id="PTHR36447:SF2">
    <property type="entry name" value="BETA-GALACTOSIDASE YESZ"/>
    <property type="match status" value="1"/>
</dbReference>
<dbReference type="InterPro" id="IPR029062">
    <property type="entry name" value="Class_I_gatase-like"/>
</dbReference>
<evidence type="ECO:0000256" key="6">
    <source>
        <dbReference type="ARBA" id="ARBA00022833"/>
    </source>
</evidence>